<dbReference type="CDD" id="cd03424">
    <property type="entry name" value="NUDIX_ADPRase_Nudt5_UGPPase_Nudt14"/>
    <property type="match status" value="1"/>
</dbReference>
<dbReference type="GO" id="GO:0019693">
    <property type="term" value="P:ribose phosphate metabolic process"/>
    <property type="evidence" value="ECO:0007669"/>
    <property type="project" value="TreeGrafter"/>
</dbReference>
<evidence type="ECO:0000256" key="1">
    <source>
        <dbReference type="ARBA" id="ARBA00001946"/>
    </source>
</evidence>
<gene>
    <name evidence="4" type="ORF">BJ508DRAFT_414457</name>
</gene>
<dbReference type="PROSITE" id="PS51462">
    <property type="entry name" value="NUDIX"/>
    <property type="match status" value="1"/>
</dbReference>
<dbReference type="GO" id="GO:0006753">
    <property type="term" value="P:nucleoside phosphate metabolic process"/>
    <property type="evidence" value="ECO:0007669"/>
    <property type="project" value="TreeGrafter"/>
</dbReference>
<keyword evidence="5" id="KW-1185">Reference proteome</keyword>
<dbReference type="PANTHER" id="PTHR11839">
    <property type="entry name" value="UDP/ADP-SUGAR PYROPHOSPHATASE"/>
    <property type="match status" value="1"/>
</dbReference>
<keyword evidence="2" id="KW-0378">Hydrolase</keyword>
<organism evidence="4 5">
    <name type="scientific">Ascobolus immersus RN42</name>
    <dbReference type="NCBI Taxonomy" id="1160509"/>
    <lineage>
        <taxon>Eukaryota</taxon>
        <taxon>Fungi</taxon>
        <taxon>Dikarya</taxon>
        <taxon>Ascomycota</taxon>
        <taxon>Pezizomycotina</taxon>
        <taxon>Pezizomycetes</taxon>
        <taxon>Pezizales</taxon>
        <taxon>Ascobolaceae</taxon>
        <taxon>Ascobolus</taxon>
    </lineage>
</organism>
<dbReference type="SUPFAM" id="SSF55811">
    <property type="entry name" value="Nudix"/>
    <property type="match status" value="1"/>
</dbReference>
<evidence type="ECO:0000256" key="2">
    <source>
        <dbReference type="ARBA" id="ARBA00022801"/>
    </source>
</evidence>
<dbReference type="OrthoDB" id="10249920at2759"/>
<dbReference type="InterPro" id="IPR000086">
    <property type="entry name" value="NUDIX_hydrolase_dom"/>
</dbReference>
<feature type="domain" description="Nudix hydrolase" evidence="3">
    <location>
        <begin position="117"/>
        <end position="272"/>
    </location>
</feature>
<dbReference type="AlphaFoldDB" id="A0A3N4IK24"/>
<evidence type="ECO:0000313" key="5">
    <source>
        <dbReference type="Proteomes" id="UP000275078"/>
    </source>
</evidence>
<dbReference type="GO" id="GO:0080042">
    <property type="term" value="F:ADP-glucose pyrophosphohydrolase activity"/>
    <property type="evidence" value="ECO:0007669"/>
    <property type="project" value="TreeGrafter"/>
</dbReference>
<reference evidence="4 5" key="1">
    <citation type="journal article" date="2018" name="Nat. Ecol. Evol.">
        <title>Pezizomycetes genomes reveal the molecular basis of ectomycorrhizal truffle lifestyle.</title>
        <authorList>
            <person name="Murat C."/>
            <person name="Payen T."/>
            <person name="Noel B."/>
            <person name="Kuo A."/>
            <person name="Morin E."/>
            <person name="Chen J."/>
            <person name="Kohler A."/>
            <person name="Krizsan K."/>
            <person name="Balestrini R."/>
            <person name="Da Silva C."/>
            <person name="Montanini B."/>
            <person name="Hainaut M."/>
            <person name="Levati E."/>
            <person name="Barry K.W."/>
            <person name="Belfiori B."/>
            <person name="Cichocki N."/>
            <person name="Clum A."/>
            <person name="Dockter R.B."/>
            <person name="Fauchery L."/>
            <person name="Guy J."/>
            <person name="Iotti M."/>
            <person name="Le Tacon F."/>
            <person name="Lindquist E.A."/>
            <person name="Lipzen A."/>
            <person name="Malagnac F."/>
            <person name="Mello A."/>
            <person name="Molinier V."/>
            <person name="Miyauchi S."/>
            <person name="Poulain J."/>
            <person name="Riccioni C."/>
            <person name="Rubini A."/>
            <person name="Sitrit Y."/>
            <person name="Splivallo R."/>
            <person name="Traeger S."/>
            <person name="Wang M."/>
            <person name="Zifcakova L."/>
            <person name="Wipf D."/>
            <person name="Zambonelli A."/>
            <person name="Paolocci F."/>
            <person name="Nowrousian M."/>
            <person name="Ottonello S."/>
            <person name="Baldrian P."/>
            <person name="Spatafora J.W."/>
            <person name="Henrissat B."/>
            <person name="Nagy L.G."/>
            <person name="Aury J.M."/>
            <person name="Wincker P."/>
            <person name="Grigoriev I.V."/>
            <person name="Bonfante P."/>
            <person name="Martin F.M."/>
        </authorList>
    </citation>
    <scope>NUCLEOTIDE SEQUENCE [LARGE SCALE GENOMIC DNA]</scope>
    <source>
        <strain evidence="4 5">RN42</strain>
    </source>
</reference>
<dbReference type="STRING" id="1160509.A0A3N4IK24"/>
<protein>
    <recommendedName>
        <fullName evidence="3">Nudix hydrolase domain-containing protein</fullName>
    </recommendedName>
</protein>
<dbReference type="Gene3D" id="3.90.79.10">
    <property type="entry name" value="Nucleoside Triphosphate Pyrophosphohydrolase"/>
    <property type="match status" value="1"/>
</dbReference>
<dbReference type="InterPro" id="IPR015797">
    <property type="entry name" value="NUDIX_hydrolase-like_dom_sf"/>
</dbReference>
<evidence type="ECO:0000259" key="3">
    <source>
        <dbReference type="PROSITE" id="PS51462"/>
    </source>
</evidence>
<dbReference type="EMBL" id="ML119675">
    <property type="protein sequence ID" value="RPA81984.1"/>
    <property type="molecule type" value="Genomic_DNA"/>
</dbReference>
<sequence>MATESIQFNLRSINSKASQDTVTLKYAPTLLPPNGDTDLSSVLLNFAPYKTWLTNLTTSLSTQHDSSHPFKDAPFTLNSITIQSIDYKGNKPDILFVKLKTEITNKDGDHIPGIALLRGGSVGMLVILEDNETGDEWVPLTVQPRIPVGTLTMLELPAGMLDGSDQFAGQAAKELKEECGLTIKQNELVDLGELAMGKDKAGLVPSAGGCDETIRLFMCRKKIGKDKIEELKGKKGALYDKGEKITLEIVKLKDLWKSTQDFKALAAWALYKGLKDEGKIAKEISLWGSSSQ</sequence>
<proteinExistence type="predicted"/>
<evidence type="ECO:0000313" key="4">
    <source>
        <dbReference type="EMBL" id="RPA81984.1"/>
    </source>
</evidence>
<accession>A0A3N4IK24</accession>
<name>A0A3N4IK24_ASCIM</name>
<dbReference type="GO" id="GO:0080041">
    <property type="term" value="F:ADP-ribose pyrophosphohydrolase activity"/>
    <property type="evidence" value="ECO:0007669"/>
    <property type="project" value="TreeGrafter"/>
</dbReference>
<dbReference type="PANTHER" id="PTHR11839:SF18">
    <property type="entry name" value="NUDIX HYDROLASE DOMAIN-CONTAINING PROTEIN"/>
    <property type="match status" value="1"/>
</dbReference>
<comment type="cofactor">
    <cofactor evidence="1">
        <name>Mg(2+)</name>
        <dbReference type="ChEBI" id="CHEBI:18420"/>
    </cofactor>
</comment>
<dbReference type="Proteomes" id="UP000275078">
    <property type="component" value="Unassembled WGS sequence"/>
</dbReference>